<feature type="domain" description="Alpha-2-macroglobulin" evidence="5">
    <location>
        <begin position="1084"/>
        <end position="1172"/>
    </location>
</feature>
<dbReference type="Gene3D" id="2.60.40.1930">
    <property type="match status" value="1"/>
</dbReference>
<dbReference type="InterPro" id="IPR041246">
    <property type="entry name" value="Bact_MG10"/>
</dbReference>
<feature type="signal peptide" evidence="3">
    <location>
        <begin position="1"/>
        <end position="24"/>
    </location>
</feature>
<dbReference type="RefSeq" id="WP_227307885.1">
    <property type="nucleotide sequence ID" value="NZ_JAESVA010000004.1"/>
</dbReference>
<evidence type="ECO:0000313" key="6">
    <source>
        <dbReference type="EMBL" id="MCB8881215.1"/>
    </source>
</evidence>
<evidence type="ECO:0000256" key="2">
    <source>
        <dbReference type="ARBA" id="ARBA00022729"/>
    </source>
</evidence>
<dbReference type="InterPro" id="IPR051802">
    <property type="entry name" value="YfhM-like"/>
</dbReference>
<dbReference type="InterPro" id="IPR041203">
    <property type="entry name" value="Bact_A2M_MG5"/>
</dbReference>
<feature type="chain" id="PRO_5037470310" evidence="3">
    <location>
        <begin position="25"/>
        <end position="1729"/>
    </location>
</feature>
<dbReference type="Pfam" id="PF01835">
    <property type="entry name" value="MG2"/>
    <property type="match status" value="1"/>
</dbReference>
<dbReference type="CDD" id="cd02891">
    <property type="entry name" value="A2M_like"/>
    <property type="match status" value="1"/>
</dbReference>
<dbReference type="InterPro" id="IPR026284">
    <property type="entry name" value="A2MG_proteobact"/>
</dbReference>
<dbReference type="SMART" id="SM01360">
    <property type="entry name" value="A2M"/>
    <property type="match status" value="1"/>
</dbReference>
<evidence type="ECO:0000256" key="1">
    <source>
        <dbReference type="ARBA" id="ARBA00010556"/>
    </source>
</evidence>
<dbReference type="Pfam" id="PF17972">
    <property type="entry name" value="bMG5"/>
    <property type="match status" value="1"/>
</dbReference>
<dbReference type="PIRSF" id="PIRSF038980">
    <property type="entry name" value="A2M_bac"/>
    <property type="match status" value="1"/>
</dbReference>
<organism evidence="6 7">
    <name type="scientific">Acidisoma cellulosilyticum</name>
    <dbReference type="NCBI Taxonomy" id="2802395"/>
    <lineage>
        <taxon>Bacteria</taxon>
        <taxon>Pseudomonadati</taxon>
        <taxon>Pseudomonadota</taxon>
        <taxon>Alphaproteobacteria</taxon>
        <taxon>Acetobacterales</taxon>
        <taxon>Acidocellaceae</taxon>
        <taxon>Acidisoma</taxon>
    </lineage>
</organism>
<dbReference type="InterPro" id="IPR041462">
    <property type="entry name" value="Bact_A2M_MG6"/>
</dbReference>
<keyword evidence="7" id="KW-1185">Reference proteome</keyword>
<comment type="caution">
    <text evidence="6">The sequence shown here is derived from an EMBL/GenBank/DDBJ whole genome shotgun (WGS) entry which is preliminary data.</text>
</comment>
<dbReference type="InterPro" id="IPR011625">
    <property type="entry name" value="A2M_N_BRD"/>
</dbReference>
<gene>
    <name evidence="6" type="ORF">ACELLULO517_13285</name>
</gene>
<dbReference type="Pfam" id="PF17973">
    <property type="entry name" value="bMG10"/>
    <property type="match status" value="1"/>
</dbReference>
<accession>A0A963Z1U5</accession>
<dbReference type="InterPro" id="IPR008930">
    <property type="entry name" value="Terpenoid_cyclase/PrenylTrfase"/>
</dbReference>
<dbReference type="InterPro" id="IPR001599">
    <property type="entry name" value="Macroglobln_a2"/>
</dbReference>
<keyword evidence="2 3" id="KW-0732">Signal</keyword>
<evidence type="ECO:0000256" key="3">
    <source>
        <dbReference type="SAM" id="SignalP"/>
    </source>
</evidence>
<protein>
    <submittedName>
        <fullName evidence="6">Alpha-2-macroglobulin family protein</fullName>
    </submittedName>
</protein>
<comment type="similarity">
    <text evidence="1">Belongs to the protease inhibitor I39 (alpha-2-macroglobulin) family. Bacterial alpha-2-macroglobulin subfamily.</text>
</comment>
<dbReference type="GO" id="GO:0004866">
    <property type="term" value="F:endopeptidase inhibitor activity"/>
    <property type="evidence" value="ECO:0007669"/>
    <property type="project" value="InterPro"/>
</dbReference>
<dbReference type="Pfam" id="PF07703">
    <property type="entry name" value="A2M_BRD"/>
    <property type="match status" value="1"/>
</dbReference>
<evidence type="ECO:0000259" key="5">
    <source>
        <dbReference type="SMART" id="SM01360"/>
    </source>
</evidence>
<dbReference type="PANTHER" id="PTHR40094:SF1">
    <property type="entry name" value="UBIQUITIN DOMAIN-CONTAINING PROTEIN"/>
    <property type="match status" value="1"/>
</dbReference>
<dbReference type="Gene3D" id="1.50.10.20">
    <property type="match status" value="1"/>
</dbReference>
<dbReference type="InterPro" id="IPR002890">
    <property type="entry name" value="MG2"/>
</dbReference>
<evidence type="ECO:0000259" key="4">
    <source>
        <dbReference type="SMART" id="SM01359"/>
    </source>
</evidence>
<dbReference type="SMART" id="SM01359">
    <property type="entry name" value="A2M_N_2"/>
    <property type="match status" value="1"/>
</dbReference>
<dbReference type="PANTHER" id="PTHR40094">
    <property type="entry name" value="ALPHA-2-MACROGLOBULIN HOMOLOG"/>
    <property type="match status" value="1"/>
</dbReference>
<dbReference type="Proteomes" id="UP000721844">
    <property type="component" value="Unassembled WGS sequence"/>
</dbReference>
<dbReference type="Pfam" id="PF17962">
    <property type="entry name" value="bMG6"/>
    <property type="match status" value="1"/>
</dbReference>
<sequence>MSLFRRLAIATLLMGLAVTPLAQAQDASDELNLPGLQSDAESFAAKLRAPYPAGLTDAKLRDAADTAKAAIAAKDYAKALPALQMLIGGLPQNTTPNSATWLFLAQAELAVSPPQPQLALDASWLAFTTVDQNSATAVADQVAALQLMRTALVALKEPIPEVQVLAAIARRLPHDAAMQAELAQRRQALGLLFNGLTTDAESFPTRACLTFLGDPSTSPDFHPGDWVALRPAVKDAAVTLESQRICITGLPAGATTQVTFRQGMPGDGGLSLRQNLTVPVAMPDRSPRLVFDGSRFLQPKDALATVALDAVNLSAVKLSLVKIGERNLLHVMQTYPPSNGAIDIYGAQDLAQNQGKTVWSGRADIAHFTRNALTHSVLPLPAALSAPGLYALIATPGDGTPFADGNAPAAVQLILRTDLAPTVWHGTDGDTVQIRSYATGLPVADAKVDLIATDNDILANATSDHDGIVHFAQPLLAGQNGLAPAGLHIYGADGDFTRLDLTAPDFDLSDRGASGLPQPGPVDPFIWTDRGIYRPGETVQVMALLRDESGQPTDLPLHLIVTRPDGRVFQDSVPARAADSSIHQAVTLSSGAQFGTWDIALKTDPAGPAIADQIFTVDAFVPPRLAVEFAKTAPAILEPGRETDLPVNVRFLYGAPGNDLSGSATVTIVPNPTPFADFGSYHFGLTEDAFTSSQSQPDVAATDDAGNTTVPVDLSTLPDTSLALQAQISVTVNDPAGRSVGANSSLPIRPAAPMIGIAEDFSGDSVNENAKAGFRIVAVAPDGKRVAMPVQIRLVRQTPDWRLSVTNGQARYETVWREEPVDSQDITIPAGGAPVSYGKNLPFGRYRLQVLQASGGMAASSVIFYSGWAVGDNPDVPARVSVRADKQSYEPGDIATIHVEAPYAGTATVLVMTDRIKRLIDLTPASTSFDVRIPVTADWGPGAYIGVHVFRPGGTTADADKQVAPARAIGLTWVALDPKPRTLPLSIQTAPIYRPRTTASFAVKTTPGAWVTLAAVDEGILSLTNFQTPDPLGHFFGKRMLGVGIHDDWSRLLAPAGAANTILRQGAGGDIDVSSAPIPQKIVSLFAGPVQAGPDGIATFPLALPDFDGTLRLMAVGWDGNQSASLGQDIIMRDPAIVEPLLPRFLAPGDQAQIAVMLQNLELPPGQFTLHVTASGALALSGKDPAPVTLASQQRLLVPVTLTAKNAGMGDLTVTADGPKGFHVVHDTSISVHSARAPVAQVTVLNLPPGAPSQTVTPNTSAFIPGTWRASAAFGLGVRYDPAAMVRALEDYPLDCLEQLTSRGLPLAMLSGSVAGPDRAAVLQQVVSALSDRQRYDGAFGLWSSSGDAEPWLTAYATDMLLRAQKAGAAVPQPMIDQAMGWLTTEIATPPSSPDDYSAQAYALYVLSLAGRAPAGAIRVAAAGVDSEPTPLARAQIAAALARLGQADQAKAIFASVLADPRRKPWYGDYGSSLRDQLASAVLIAESGMMNDRLSSIRAALPGADLNPDDLNTQEQAWAGAAAAAMAASSGPVTLIANGKRLGPAPAINLPLMAPLTVQNPGKTTLPGSVVVQGVPLTAPAAAHNGIVVHRHFFAMDGTEINPDKLTQNTTFAIVIDGQATDGQDHHAVVLAGLPAGWEIAGRFPGGAVPGMDWLGTLTSTDSEAAADDRYAAAISLTGDQASFRLAVILRAVTPGAYEYPGITVADMYRPAIFARQGTVHITVTPAAP</sequence>
<dbReference type="EMBL" id="JAESVA010000004">
    <property type="protein sequence ID" value="MCB8881215.1"/>
    <property type="molecule type" value="Genomic_DNA"/>
</dbReference>
<feature type="domain" description="Alpha-2-macroglobulin bait region" evidence="4">
    <location>
        <begin position="880"/>
        <end position="1023"/>
    </location>
</feature>
<dbReference type="InterPro" id="IPR021868">
    <property type="entry name" value="Alpha_2_Macroglob_MG3"/>
</dbReference>
<evidence type="ECO:0000313" key="7">
    <source>
        <dbReference type="Proteomes" id="UP000721844"/>
    </source>
</evidence>
<dbReference type="Pfam" id="PF11974">
    <property type="entry name" value="bMG3"/>
    <property type="match status" value="1"/>
</dbReference>
<name>A0A963Z1U5_9PROT</name>
<proteinExistence type="inferred from homology"/>
<dbReference type="SUPFAM" id="SSF48239">
    <property type="entry name" value="Terpenoid cyclases/Protein prenyltransferases"/>
    <property type="match status" value="1"/>
</dbReference>
<reference evidence="6 7" key="1">
    <citation type="journal article" date="2021" name="Microorganisms">
        <title>Acidisoma silvae sp. nov. and Acidisomacellulosilytica sp. nov., Two Acidophilic Bacteria Isolated from Decaying Wood, Hydrolyzing Cellulose and Producing Poly-3-hydroxybutyrate.</title>
        <authorList>
            <person name="Mieszkin S."/>
            <person name="Pouder E."/>
            <person name="Uroz S."/>
            <person name="Simon-Colin C."/>
            <person name="Alain K."/>
        </authorList>
    </citation>
    <scope>NUCLEOTIDE SEQUENCE [LARGE SCALE GENOMIC DNA]</scope>
    <source>
        <strain evidence="6 7">HW T5.17</strain>
    </source>
</reference>